<evidence type="ECO:0000256" key="7">
    <source>
        <dbReference type="SAM" id="MobiDB-lite"/>
    </source>
</evidence>
<evidence type="ECO:0000256" key="6">
    <source>
        <dbReference type="ARBA" id="ARBA00023088"/>
    </source>
</evidence>
<accession>A0A841ZQS0</accession>
<feature type="region of interest" description="Disordered" evidence="7">
    <location>
        <begin position="1079"/>
        <end position="1111"/>
    </location>
</feature>
<feature type="transmembrane region" description="Helical" evidence="8">
    <location>
        <begin position="1117"/>
        <end position="1134"/>
    </location>
</feature>
<dbReference type="NCBIfam" id="TIGR04226">
    <property type="entry name" value="RrgB_K2N_iso_D2"/>
    <property type="match status" value="1"/>
</dbReference>
<evidence type="ECO:0000256" key="3">
    <source>
        <dbReference type="ARBA" id="ARBA00022512"/>
    </source>
</evidence>
<dbReference type="EMBL" id="JAARRM010000002">
    <property type="protein sequence ID" value="MBC1521320.1"/>
    <property type="molecule type" value="Genomic_DNA"/>
</dbReference>
<dbReference type="Proteomes" id="UP000559885">
    <property type="component" value="Unassembled WGS sequence"/>
</dbReference>
<dbReference type="InterPro" id="IPR019931">
    <property type="entry name" value="LPXTG_anchor"/>
</dbReference>
<feature type="compositionally biased region" description="Basic and acidic residues" evidence="7">
    <location>
        <begin position="1087"/>
        <end position="1102"/>
    </location>
</feature>
<keyword evidence="8" id="KW-0472">Membrane</keyword>
<evidence type="ECO:0000256" key="8">
    <source>
        <dbReference type="SAM" id="Phobius"/>
    </source>
</evidence>
<dbReference type="InterPro" id="IPR056573">
    <property type="entry name" value="Lectin_L-type_dom"/>
</dbReference>
<dbReference type="PANTHER" id="PTHR36108:SF13">
    <property type="entry name" value="COLOSSIN-B-RELATED"/>
    <property type="match status" value="1"/>
</dbReference>
<dbReference type="InterPro" id="IPR026466">
    <property type="entry name" value="Fim_isopep_form_D2_dom"/>
</dbReference>
<dbReference type="SUPFAM" id="SSF49899">
    <property type="entry name" value="Concanavalin A-like lectins/glucanases"/>
    <property type="match status" value="1"/>
</dbReference>
<dbReference type="NCBIfam" id="TIGR01167">
    <property type="entry name" value="LPXTG_anchor"/>
    <property type="match status" value="1"/>
</dbReference>
<keyword evidence="8" id="KW-1133">Transmembrane helix</keyword>
<comment type="caution">
    <text evidence="10">The sequence shown here is derived from an EMBL/GenBank/DDBJ whole genome shotgun (WGS) entry which is preliminary data.</text>
</comment>
<dbReference type="Gene3D" id="2.60.120.200">
    <property type="match status" value="1"/>
</dbReference>
<dbReference type="Gene3D" id="2.60.40.10">
    <property type="entry name" value="Immunoglobulins"/>
    <property type="match status" value="7"/>
</dbReference>
<dbReference type="InterPro" id="IPR013320">
    <property type="entry name" value="ConA-like_dom_sf"/>
</dbReference>
<proteinExistence type="inferred from homology"/>
<evidence type="ECO:0000256" key="5">
    <source>
        <dbReference type="ARBA" id="ARBA00022729"/>
    </source>
</evidence>
<keyword evidence="5" id="KW-0732">Signal</keyword>
<dbReference type="Pfam" id="PF00746">
    <property type="entry name" value="Gram_pos_anchor"/>
    <property type="match status" value="1"/>
</dbReference>
<name>A0A841ZQS0_9LIST</name>
<evidence type="ECO:0000313" key="10">
    <source>
        <dbReference type="EMBL" id="MBC1521320.1"/>
    </source>
</evidence>
<dbReference type="SUPFAM" id="SSF49478">
    <property type="entry name" value="Cna protein B-type domain"/>
    <property type="match status" value="7"/>
</dbReference>
<gene>
    <name evidence="10" type="ORF">HB912_06645</name>
</gene>
<organism evidence="10 11">
    <name type="scientific">Listeria aquatica</name>
    <dbReference type="NCBI Taxonomy" id="1494960"/>
    <lineage>
        <taxon>Bacteria</taxon>
        <taxon>Bacillati</taxon>
        <taxon>Bacillota</taxon>
        <taxon>Bacilli</taxon>
        <taxon>Bacillales</taxon>
        <taxon>Listeriaceae</taxon>
        <taxon>Listeria</taxon>
    </lineage>
</organism>
<evidence type="ECO:0000259" key="9">
    <source>
        <dbReference type="PROSITE" id="PS50847"/>
    </source>
</evidence>
<keyword evidence="6" id="KW-0572">Peptidoglycan-anchor</keyword>
<dbReference type="CDD" id="cd01951">
    <property type="entry name" value="lectin_L-type"/>
    <property type="match status" value="1"/>
</dbReference>
<comment type="subcellular location">
    <subcellularLocation>
        <location evidence="1">Secreted</location>
        <location evidence="1">Cell wall</location>
        <topology evidence="1">Peptidoglycan-anchor</topology>
    </subcellularLocation>
</comment>
<dbReference type="PANTHER" id="PTHR36108">
    <property type="entry name" value="COLOSSIN-B-RELATED"/>
    <property type="match status" value="1"/>
</dbReference>
<protein>
    <submittedName>
        <fullName evidence="10">Isopeptide-forming domain-containing fimbrial protein</fullName>
    </submittedName>
</protein>
<evidence type="ECO:0000256" key="4">
    <source>
        <dbReference type="ARBA" id="ARBA00022525"/>
    </source>
</evidence>
<dbReference type="Pfam" id="PF17802">
    <property type="entry name" value="SpaA"/>
    <property type="match status" value="7"/>
</dbReference>
<dbReference type="RefSeq" id="WP_185373164.1">
    <property type="nucleotide sequence ID" value="NZ_JAARRM010000002.1"/>
</dbReference>
<keyword evidence="4" id="KW-0964">Secreted</keyword>
<dbReference type="PROSITE" id="PS50847">
    <property type="entry name" value="GRAM_POS_ANCHORING"/>
    <property type="match status" value="1"/>
</dbReference>
<evidence type="ECO:0000256" key="2">
    <source>
        <dbReference type="ARBA" id="ARBA00007257"/>
    </source>
</evidence>
<dbReference type="InterPro" id="IPR013783">
    <property type="entry name" value="Ig-like_fold"/>
</dbReference>
<reference evidence="10 11" key="1">
    <citation type="submission" date="2020-03" db="EMBL/GenBank/DDBJ databases">
        <title>Soil Listeria distribution.</title>
        <authorList>
            <person name="Liao J."/>
            <person name="Wiedmann M."/>
        </authorList>
    </citation>
    <scope>NUCLEOTIDE SEQUENCE [LARGE SCALE GENOMIC DNA]</scope>
    <source>
        <strain evidence="10 11">FSL L7-1507</strain>
    </source>
</reference>
<feature type="domain" description="Gram-positive cocci surface proteins LPxTG" evidence="9">
    <location>
        <begin position="1107"/>
        <end position="1141"/>
    </location>
</feature>
<dbReference type="Gene3D" id="2.60.40.740">
    <property type="match status" value="1"/>
</dbReference>
<evidence type="ECO:0000256" key="1">
    <source>
        <dbReference type="ARBA" id="ARBA00004168"/>
    </source>
</evidence>
<sequence length="1141" mass="122507">MKVLKKEIRRISTGGLALLIVLANLFSNLGLGPEKVQAADPSDGNIHVTADNFLDYFELNGSATYEQSSGIITLTENVRNQSGNFALQKKIDTTKDFTLTGKINLGDKSNIQGGADGIGFAFHSGNTSDIGTNGGALGVGGLTGGFGWKADSHYNFEGGSNYVKDPDKFATPIPPDTSTPSFGGFVYNDNSGIAHTYEGADAPASVIEQPTSNQFKDIQFSYDGDTRTMTVTYEGKTWSKNITEWNSENSLAFIVSASTGNKYNLQQFQIVSFDYVTTGSVVLTKTDAKDSSQKLSGAEFSIQDNSGTVIKSGLTTDANGQISVDGLPFGDYQFVETKAPIGYVLDATPIPFTITSDNTAVPLEVSATNTQQPGDVTLTKVDSADNSKTLSGVEFSLQNAAGVDLQTGLVTNESGQITVQDLEPGNYQFVETKTLPGYVLDATPHKFTITNTQTSATQIMIENTQQPGDVVLTKVDKDDATKTLSGAEFSLQDSTGAVVQTGLTTDANGQLTVKDLAPGNYQFVETKAPTGYVLDATPHEFTITNTQTEAVKVTAKNTQQPGDVVLTKVDKADTSKTLAGAEFSLKNSMGITIQSDLKTNEIGQLTVKDLAPGDYQFVETKAPTGYVLDTTPIDFTITNTQTSAVQVTAENTERTGDVVLKKVDSKDSSKSLESAEFSLQDATGKTIEKGLVTNAAGEISVKDLKAGDYQFVETKAPTGYVLDTTPHKFTIVNTQTEPVQVVAKNTQQPGDVVLTKVDKDDVTKALAGAEFSLQDRAGTTLQTGLVTNETGQIAVEDLEPGDYQFVETKAPVGYVLDSTPHKFTITNTQTEAVSVVIENTQQPGDVELTKVDSADSSKTLADAEFELQDNSGKTIQAKLKTDDNGKLLVKDLAPGDYQFVETKAPKGYVLDNTPHKFTITNTQAEPVQIVAKNEVKVAPSIHKDVEGEQQYTLKNKDESFDWHIATSFGNDTANWKRAAIKDDVNPILDIEAIKVVDENGKDVTNEGVLTKDGNHIVFKIAKKDGSYAFLAGHTYTMTITTKIKPDATDKQIIAFIKQGGIPNRGNFDFGTDDTIQTHEIPTVIPPDPKDPKDPNDPKDTKSNKGALPHTGDTNDPMFLFAGLLLVAGLCVSTLKRRRQSK</sequence>
<comment type="similarity">
    <text evidence="2">Belongs to the serine-aspartate repeat-containing protein (SDr) family.</text>
</comment>
<evidence type="ECO:0000313" key="11">
    <source>
        <dbReference type="Proteomes" id="UP000559885"/>
    </source>
</evidence>
<dbReference type="InterPro" id="IPR041033">
    <property type="entry name" value="SpaA_PFL_dom_1"/>
</dbReference>
<dbReference type="Pfam" id="PF18483">
    <property type="entry name" value="Lectin_L-type_dom"/>
    <property type="match status" value="1"/>
</dbReference>
<keyword evidence="8" id="KW-0812">Transmembrane</keyword>
<dbReference type="AlphaFoldDB" id="A0A841ZQS0"/>
<keyword evidence="3" id="KW-0134">Cell wall</keyword>